<feature type="domain" description="HTH lysR-type" evidence="5">
    <location>
        <begin position="4"/>
        <end position="62"/>
    </location>
</feature>
<dbReference type="InterPro" id="IPR050950">
    <property type="entry name" value="HTH-type_LysR_regulators"/>
</dbReference>
<dbReference type="Pfam" id="PF00126">
    <property type="entry name" value="HTH_1"/>
    <property type="match status" value="1"/>
</dbReference>
<evidence type="ECO:0000256" key="3">
    <source>
        <dbReference type="ARBA" id="ARBA00023125"/>
    </source>
</evidence>
<dbReference type="GO" id="GO:0003677">
    <property type="term" value="F:DNA binding"/>
    <property type="evidence" value="ECO:0007669"/>
    <property type="project" value="UniProtKB-KW"/>
</dbReference>
<dbReference type="KEGG" id="amd:AMED_7240"/>
<accession>A0A0H3DFG8</accession>
<dbReference type="InterPro" id="IPR000847">
    <property type="entry name" value="LysR_HTH_N"/>
</dbReference>
<dbReference type="EMBL" id="CP002000">
    <property type="protein sequence ID" value="ADJ48957.1"/>
    <property type="molecule type" value="Genomic_DNA"/>
</dbReference>
<keyword evidence="2" id="KW-0805">Transcription regulation</keyword>
<evidence type="ECO:0000256" key="2">
    <source>
        <dbReference type="ARBA" id="ARBA00023015"/>
    </source>
</evidence>
<evidence type="ECO:0000256" key="1">
    <source>
        <dbReference type="ARBA" id="ARBA00009437"/>
    </source>
</evidence>
<evidence type="ECO:0000256" key="4">
    <source>
        <dbReference type="ARBA" id="ARBA00023163"/>
    </source>
</evidence>
<dbReference type="InterPro" id="IPR005119">
    <property type="entry name" value="LysR_subst-bd"/>
</dbReference>
<dbReference type="AlphaFoldDB" id="A0A0H3DFG8"/>
<dbReference type="InterPro" id="IPR036390">
    <property type="entry name" value="WH_DNA-bd_sf"/>
</dbReference>
<proteinExistence type="inferred from homology"/>
<gene>
    <name evidence="6" type="ordered locus">AMED_7240</name>
</gene>
<reference evidence="6 7" key="1">
    <citation type="journal article" date="2010" name="Cell Res.">
        <title>Complete genome sequence of the rifamycin SV-producing Amycolatopsis mediterranei U32 revealed its genetic characteristics in phylogeny and metabolism.</title>
        <authorList>
            <person name="Zhao W."/>
            <person name="Zhong Y."/>
            <person name="Yuan H."/>
            <person name="Wang J."/>
            <person name="Zheng H."/>
            <person name="Wang Y."/>
            <person name="Cen X."/>
            <person name="Xu F."/>
            <person name="Bai J."/>
            <person name="Han X."/>
            <person name="Lu G."/>
            <person name="Zhu Y."/>
            <person name="Shao Z."/>
            <person name="Yan H."/>
            <person name="Li C."/>
            <person name="Peng N."/>
            <person name="Zhang Z."/>
            <person name="Zhang Y."/>
            <person name="Lin W."/>
            <person name="Fan Y."/>
            <person name="Qin Z."/>
            <person name="Hu Y."/>
            <person name="Zhu B."/>
            <person name="Wang S."/>
            <person name="Ding X."/>
            <person name="Zhao G.P."/>
        </authorList>
    </citation>
    <scope>NUCLEOTIDE SEQUENCE [LARGE SCALE GENOMIC DNA]</scope>
    <source>
        <strain evidence="7">U-32</strain>
    </source>
</reference>
<keyword evidence="4" id="KW-0804">Transcription</keyword>
<dbReference type="SUPFAM" id="SSF53850">
    <property type="entry name" value="Periplasmic binding protein-like II"/>
    <property type="match status" value="1"/>
</dbReference>
<dbReference type="PANTHER" id="PTHR30419">
    <property type="entry name" value="HTH-TYPE TRANSCRIPTIONAL REGULATOR YBHD"/>
    <property type="match status" value="1"/>
</dbReference>
<sequence length="303" mass="32440">MIGFTLRQLEYFAAVAASGSLAEAAEQLTVSRSALAAGIDALETAVGTELLHRQRAVGVSLTPAGEEFLDGALSLLRSAGNLHRRTTRQALGGVLNIGAAATLAPVAFPGAIDRLAGEHPGLRIRVAVRPADELVTLLHDGSLELIANYSAHRDRSLDTLTLFETTLSVILAAGHRLAERDQIAAAELAEEPVILIDNPQNREVMMHYLAANGISPDIRYRVDSVELCRALVARNVGISFTAVLPQHRLSHESRTLVSRPLTPRPISVRASLAWPRDRALSDAAQAFIDAARREATITAHSAD</sequence>
<dbReference type="eggNOG" id="COG0583">
    <property type="taxonomic scope" value="Bacteria"/>
</dbReference>
<dbReference type="GO" id="GO:0003700">
    <property type="term" value="F:DNA-binding transcription factor activity"/>
    <property type="evidence" value="ECO:0007669"/>
    <property type="project" value="InterPro"/>
</dbReference>
<dbReference type="GO" id="GO:0005829">
    <property type="term" value="C:cytosol"/>
    <property type="evidence" value="ECO:0007669"/>
    <property type="project" value="TreeGrafter"/>
</dbReference>
<protein>
    <submittedName>
        <fullName evidence="6">LysR family transcriptional regulator</fullName>
    </submittedName>
</protein>
<keyword evidence="3" id="KW-0238">DNA-binding</keyword>
<evidence type="ECO:0000259" key="5">
    <source>
        <dbReference type="PROSITE" id="PS50931"/>
    </source>
</evidence>
<dbReference type="SUPFAM" id="SSF46785">
    <property type="entry name" value="Winged helix' DNA-binding domain"/>
    <property type="match status" value="1"/>
</dbReference>
<dbReference type="HOGENOM" id="CLU_039613_6_4_11"/>
<name>A0A0H3DFG8_AMYMU</name>
<organism evidence="6 7">
    <name type="scientific">Amycolatopsis mediterranei (strain U-32)</name>
    <dbReference type="NCBI Taxonomy" id="749927"/>
    <lineage>
        <taxon>Bacteria</taxon>
        <taxon>Bacillati</taxon>
        <taxon>Actinomycetota</taxon>
        <taxon>Actinomycetes</taxon>
        <taxon>Pseudonocardiales</taxon>
        <taxon>Pseudonocardiaceae</taxon>
        <taxon>Amycolatopsis</taxon>
    </lineage>
</organism>
<dbReference type="OrthoDB" id="3461141at2"/>
<dbReference type="GeneID" id="92874881"/>
<dbReference type="RefSeq" id="WP_013229002.1">
    <property type="nucleotide sequence ID" value="NC_014318.1"/>
</dbReference>
<dbReference type="InterPro" id="IPR036388">
    <property type="entry name" value="WH-like_DNA-bd_sf"/>
</dbReference>
<dbReference type="PROSITE" id="PS50931">
    <property type="entry name" value="HTH_LYSR"/>
    <property type="match status" value="1"/>
</dbReference>
<comment type="similarity">
    <text evidence="1">Belongs to the LysR transcriptional regulatory family.</text>
</comment>
<dbReference type="Gene3D" id="3.40.190.10">
    <property type="entry name" value="Periplasmic binding protein-like II"/>
    <property type="match status" value="2"/>
</dbReference>
<evidence type="ECO:0000313" key="6">
    <source>
        <dbReference type="EMBL" id="ADJ48957.1"/>
    </source>
</evidence>
<dbReference type="PATRIC" id="fig|749927.5.peg.7528"/>
<evidence type="ECO:0000313" key="7">
    <source>
        <dbReference type="Proteomes" id="UP000000328"/>
    </source>
</evidence>
<dbReference type="Pfam" id="PF03466">
    <property type="entry name" value="LysR_substrate"/>
    <property type="match status" value="1"/>
</dbReference>
<dbReference type="Proteomes" id="UP000000328">
    <property type="component" value="Chromosome"/>
</dbReference>
<dbReference type="Gene3D" id="1.10.10.10">
    <property type="entry name" value="Winged helix-like DNA-binding domain superfamily/Winged helix DNA-binding domain"/>
    <property type="match status" value="1"/>
</dbReference>